<evidence type="ECO:0000313" key="4">
    <source>
        <dbReference type="EMBL" id="VBB78577.1"/>
    </source>
</evidence>
<organism evidence="4 5">
    <name type="scientific">Podospora comata</name>
    <dbReference type="NCBI Taxonomy" id="48703"/>
    <lineage>
        <taxon>Eukaryota</taxon>
        <taxon>Fungi</taxon>
        <taxon>Dikarya</taxon>
        <taxon>Ascomycota</taxon>
        <taxon>Pezizomycotina</taxon>
        <taxon>Sordariomycetes</taxon>
        <taxon>Sordariomycetidae</taxon>
        <taxon>Sordariales</taxon>
        <taxon>Podosporaceae</taxon>
        <taxon>Podospora</taxon>
    </lineage>
</organism>
<dbReference type="InterPro" id="IPR001128">
    <property type="entry name" value="Cyt_P450"/>
</dbReference>
<dbReference type="InterPro" id="IPR050121">
    <property type="entry name" value="Cytochrome_P450_monoxygenase"/>
</dbReference>
<evidence type="ECO:0000256" key="1">
    <source>
        <dbReference type="ARBA" id="ARBA00022617"/>
    </source>
</evidence>
<dbReference type="PRINTS" id="PR00463">
    <property type="entry name" value="EP450I"/>
</dbReference>
<dbReference type="PANTHER" id="PTHR24305:SF161">
    <property type="entry name" value="P450, PUTATIVE (EUROFUNG)-RELATED"/>
    <property type="match status" value="1"/>
</dbReference>
<dbReference type="InterPro" id="IPR036396">
    <property type="entry name" value="Cyt_P450_sf"/>
</dbReference>
<sequence length="404" mass="44851">MSTSIPFPSSLVPCTAPLVTQQIPHCLWFLGGRQPYKILELHNRYGPVVRTAPNDLSFNTTQSWKDIYGSRQGHKAFVKSAFYDGGSFASRGVGSIVSERNVDAHAQMRRYLSNAFSDRSLVEQEDIIARTMDIWVESLLKKGSHKEGFEMGKSFEIMTFDIIGELAFGENFKGVEHPWIATHLGALNQGALADALKRFPTLAWLAQGLLQKKIWELTEDTKKNENFAIDMINRRIHRDELSRKDFMTHILQKRDSAQVSDLQLAAHASDFALAGSETTGTALSAIMYYLLRTPQVMLNLQKEIRGSFKTYSEICFRSTIGLPYLDAVILEGLRMYPPVPLGLPRVVPDGGDTVDGHFLPAGVSVYPVVEGKALSIIISGRCLHPSSCGKLELGKLQGSLGFQT</sequence>
<dbReference type="PANTHER" id="PTHR24305">
    <property type="entry name" value="CYTOCHROME P450"/>
    <property type="match status" value="1"/>
</dbReference>
<dbReference type="SUPFAM" id="SSF48264">
    <property type="entry name" value="Cytochrome P450"/>
    <property type="match status" value="1"/>
</dbReference>
<dbReference type="Proteomes" id="UP000280685">
    <property type="component" value="Chromosome 3"/>
</dbReference>
<dbReference type="EMBL" id="LR026966">
    <property type="protein sequence ID" value="VBB78577.1"/>
    <property type="molecule type" value="Genomic_DNA"/>
</dbReference>
<protein>
    <submittedName>
        <fullName evidence="4">Cytochrome P450 E-class, group I</fullName>
    </submittedName>
</protein>
<evidence type="ECO:0000256" key="3">
    <source>
        <dbReference type="ARBA" id="ARBA00023004"/>
    </source>
</evidence>
<dbReference type="Gene3D" id="1.10.630.10">
    <property type="entry name" value="Cytochrome P450"/>
    <property type="match status" value="1"/>
</dbReference>
<dbReference type="Pfam" id="PF00067">
    <property type="entry name" value="p450"/>
    <property type="match status" value="1"/>
</dbReference>
<keyword evidence="5" id="KW-1185">Reference proteome</keyword>
<reference evidence="4" key="1">
    <citation type="submission" date="2018-02" db="EMBL/GenBank/DDBJ databases">
        <authorList>
            <person name="Silar P."/>
        </authorList>
    </citation>
    <scope>NUCLEOTIDE SEQUENCE [LARGE SCALE GENOMIC DNA]</scope>
    <source>
        <strain evidence="4">T</strain>
    </source>
</reference>
<accession>A0ABY6S9E2</accession>
<keyword evidence="2" id="KW-0479">Metal-binding</keyword>
<evidence type="ECO:0000256" key="2">
    <source>
        <dbReference type="ARBA" id="ARBA00022723"/>
    </source>
</evidence>
<gene>
    <name evidence="4" type="ORF">PODCO_310850</name>
</gene>
<keyword evidence="3" id="KW-0408">Iron</keyword>
<evidence type="ECO:0000313" key="5">
    <source>
        <dbReference type="Proteomes" id="UP000280685"/>
    </source>
</evidence>
<keyword evidence="1" id="KW-0349">Heme</keyword>
<name>A0ABY6S9E2_PODCO</name>
<dbReference type="InterPro" id="IPR002401">
    <property type="entry name" value="Cyt_P450_E_grp-I"/>
</dbReference>
<proteinExistence type="predicted"/>